<keyword evidence="4" id="KW-0762">Sugar transport</keyword>
<dbReference type="Gene3D" id="2.70.70.10">
    <property type="entry name" value="Glucose Permease (Domain IIA)"/>
    <property type="match status" value="1"/>
</dbReference>
<feature type="transmembrane region" description="Helical" evidence="12">
    <location>
        <begin position="321"/>
        <end position="343"/>
    </location>
</feature>
<dbReference type="GO" id="GO:0008982">
    <property type="term" value="F:protein-N(PI)-phosphohistidine-sugar phosphotransferase activity"/>
    <property type="evidence" value="ECO:0007669"/>
    <property type="project" value="InterPro"/>
</dbReference>
<dbReference type="InterPro" id="IPR013013">
    <property type="entry name" value="PTS_EIIC_1"/>
</dbReference>
<protein>
    <recommendedName>
        <fullName evidence="18">PTS beta-glucoside transporter subunit EIIBCA</fullName>
    </recommendedName>
</protein>
<evidence type="ECO:0000256" key="3">
    <source>
        <dbReference type="ARBA" id="ARBA00022475"/>
    </source>
</evidence>
<dbReference type="PROSITE" id="PS01035">
    <property type="entry name" value="PTS_EIIB_TYPE_1_CYS"/>
    <property type="match status" value="1"/>
</dbReference>
<dbReference type="SUPFAM" id="SSF55604">
    <property type="entry name" value="Glucose permease domain IIB"/>
    <property type="match status" value="1"/>
</dbReference>
<comment type="subcellular location">
    <subcellularLocation>
        <location evidence="1">Cell membrane</location>
        <topology evidence="1">Multi-pass membrane protein</topology>
    </subcellularLocation>
</comment>
<keyword evidence="8" id="KW-0418">Kinase</keyword>
<evidence type="ECO:0000256" key="9">
    <source>
        <dbReference type="ARBA" id="ARBA00022989"/>
    </source>
</evidence>
<evidence type="ECO:0000256" key="4">
    <source>
        <dbReference type="ARBA" id="ARBA00022597"/>
    </source>
</evidence>
<evidence type="ECO:0000313" key="17">
    <source>
        <dbReference type="Proteomes" id="UP000297454"/>
    </source>
</evidence>
<dbReference type="InterPro" id="IPR036878">
    <property type="entry name" value="Glu_permease_IIB"/>
</dbReference>
<evidence type="ECO:0000256" key="2">
    <source>
        <dbReference type="ARBA" id="ARBA00022448"/>
    </source>
</evidence>
<keyword evidence="3" id="KW-1003">Cell membrane</keyword>
<feature type="domain" description="PTS EIIB type-1" evidence="14">
    <location>
        <begin position="4"/>
        <end position="86"/>
    </location>
</feature>
<evidence type="ECO:0000256" key="7">
    <source>
        <dbReference type="ARBA" id="ARBA00022692"/>
    </source>
</evidence>
<keyword evidence="7 12" id="KW-0812">Transmembrane</keyword>
<feature type="transmembrane region" description="Helical" evidence="12">
    <location>
        <begin position="380"/>
        <end position="402"/>
    </location>
</feature>
<keyword evidence="5" id="KW-0808">Transferase</keyword>
<feature type="transmembrane region" description="Helical" evidence="12">
    <location>
        <begin position="245"/>
        <end position="268"/>
    </location>
</feature>
<reference evidence="16 17" key="1">
    <citation type="submission" date="2019-01" db="EMBL/GenBank/DDBJ databases">
        <title>Draft Genome Sequences of Helcococcus ovis Strains Isolated from the Uterus and Vagina of Dairy Cows with Metritis.</title>
        <authorList>
            <person name="Cunha F."/>
            <person name="Jeon S.J."/>
            <person name="Kutzer P."/>
            <person name="Galvao K.N."/>
        </authorList>
    </citation>
    <scope>NUCLEOTIDE SEQUENCE [LARGE SCALE GENOMIC DNA]</scope>
    <source>
        <strain evidence="16 17">KG-37</strain>
    </source>
</reference>
<dbReference type="PROSITE" id="PS51103">
    <property type="entry name" value="PTS_EIIC_TYPE_1"/>
    <property type="match status" value="1"/>
</dbReference>
<dbReference type="CDD" id="cd00212">
    <property type="entry name" value="PTS_IIB_glc"/>
    <property type="match status" value="1"/>
</dbReference>
<dbReference type="GO" id="GO:0005886">
    <property type="term" value="C:plasma membrane"/>
    <property type="evidence" value="ECO:0007669"/>
    <property type="project" value="UniProtKB-SubCell"/>
</dbReference>
<dbReference type="Proteomes" id="UP000297454">
    <property type="component" value="Unassembled WGS sequence"/>
</dbReference>
<dbReference type="InterPro" id="IPR050558">
    <property type="entry name" value="PTS_Sugar-Specific_Components"/>
</dbReference>
<evidence type="ECO:0000313" key="16">
    <source>
        <dbReference type="EMBL" id="TFF65200.1"/>
    </source>
</evidence>
<feature type="domain" description="PTS EIIC type-1" evidence="15">
    <location>
        <begin position="103"/>
        <end position="461"/>
    </location>
</feature>
<evidence type="ECO:0000256" key="10">
    <source>
        <dbReference type="ARBA" id="ARBA00023136"/>
    </source>
</evidence>
<keyword evidence="10 12" id="KW-0472">Membrane</keyword>
<evidence type="ECO:0000259" key="15">
    <source>
        <dbReference type="PROSITE" id="PS51103"/>
    </source>
</evidence>
<feature type="transmembrane region" description="Helical" evidence="12">
    <location>
        <begin position="274"/>
        <end position="300"/>
    </location>
</feature>
<keyword evidence="2" id="KW-0813">Transport</keyword>
<dbReference type="NCBIfam" id="TIGR00830">
    <property type="entry name" value="PTBA"/>
    <property type="match status" value="1"/>
</dbReference>
<feature type="transmembrane region" description="Helical" evidence="12">
    <location>
        <begin position="104"/>
        <end position="135"/>
    </location>
</feature>
<feature type="transmembrane region" description="Helical" evidence="12">
    <location>
        <begin position="141"/>
        <end position="162"/>
    </location>
</feature>
<evidence type="ECO:0000256" key="6">
    <source>
        <dbReference type="ARBA" id="ARBA00022683"/>
    </source>
</evidence>
<dbReference type="SUPFAM" id="SSF51261">
    <property type="entry name" value="Duplicated hybrid motif"/>
    <property type="match status" value="1"/>
</dbReference>
<sequence>MKYEKLSKDILKYIGGEENIIDYYKCITRLRINVKDKSKVDMKNIEKNDLVQKVQYKGNELQVVIGAKVNEIFQDFERVLDNSKIDKSNSTLENKDISTRVVDFLGGIFVPVLPALIAGGMLKSIITLLMMANWISSQTDIAIFLNIIADSVFYFLPFFLAVTSARVIKTNEMLAIMVAGGLMYPTLINGLQSQAKFLYVFSLSIPVMSYATTVFPIIFGVLLLKYVHKFFEKIIPENLRTIFSPLLTIIITLLLTLAFLAPLGSYLGSYLAKIINAIFNFNGVIASIVIGGLLPLIVMAGMHQSLFPIMLNNLSETGSDVILPLFYLQTLAIAGAVMAVFFVTNNKKIKSACASTGITAFLGITEPALYGIVIPKKKPLVAALIASGIAGGLGNFLGIRAFSFAMPSILSIPTYYNPQNGVSLLGVFIASVVSFVLSFILSYIFMKSDNKNDEIVESKIVEKDELIYSPLENGKSIDVLKVNDDIFSKQILGPSVAIKPLDGKLFAPVDGVITMIADTKHAIGISTKNGLELLIHIGVDTVKLGGEPFDLNVKEGDEVKRGDLLAYINLDFLRKNCKEDTIIMAVTNVEDIDICIPEDKFVNKDSLVLRKIF</sequence>
<dbReference type="Pfam" id="PF00367">
    <property type="entry name" value="PTS_EIIB"/>
    <property type="match status" value="1"/>
</dbReference>
<proteinExistence type="predicted"/>
<keyword evidence="6" id="KW-0598">Phosphotransferase system</keyword>
<evidence type="ECO:0000256" key="12">
    <source>
        <dbReference type="SAM" id="Phobius"/>
    </source>
</evidence>
<dbReference type="InterPro" id="IPR018113">
    <property type="entry name" value="PTrfase_EIIB_Cys"/>
</dbReference>
<dbReference type="InterPro" id="IPR001127">
    <property type="entry name" value="PTS_EIIA_1_perm"/>
</dbReference>
<evidence type="ECO:0000259" key="14">
    <source>
        <dbReference type="PROSITE" id="PS51098"/>
    </source>
</evidence>
<dbReference type="PROSITE" id="PS51098">
    <property type="entry name" value="PTS_EIIB_TYPE_1"/>
    <property type="match status" value="1"/>
</dbReference>
<evidence type="ECO:0000256" key="1">
    <source>
        <dbReference type="ARBA" id="ARBA00004651"/>
    </source>
</evidence>
<evidence type="ECO:0000256" key="11">
    <source>
        <dbReference type="PROSITE-ProRule" id="PRU00421"/>
    </source>
</evidence>
<dbReference type="GO" id="GO:0016301">
    <property type="term" value="F:kinase activity"/>
    <property type="evidence" value="ECO:0007669"/>
    <property type="project" value="UniProtKB-KW"/>
</dbReference>
<evidence type="ECO:0000256" key="8">
    <source>
        <dbReference type="ARBA" id="ARBA00022777"/>
    </source>
</evidence>
<comment type="caution">
    <text evidence="16">The sequence shown here is derived from an EMBL/GenBank/DDBJ whole genome shotgun (WGS) entry which is preliminary data.</text>
</comment>
<dbReference type="InterPro" id="IPR003352">
    <property type="entry name" value="PTS_EIIC"/>
</dbReference>
<dbReference type="InterPro" id="IPR011055">
    <property type="entry name" value="Dup_hybrid_motif"/>
</dbReference>
<feature type="transmembrane region" description="Helical" evidence="12">
    <location>
        <begin position="197"/>
        <end position="224"/>
    </location>
</feature>
<keyword evidence="17" id="KW-1185">Reference proteome</keyword>
<feature type="active site" description="Phosphocysteine intermediate; for EIIB activity" evidence="11">
    <location>
        <position position="26"/>
    </location>
</feature>
<dbReference type="Pfam" id="PF00358">
    <property type="entry name" value="PTS_EIIA_1"/>
    <property type="match status" value="1"/>
</dbReference>
<feature type="domain" description="PTS EIIA type-1" evidence="13">
    <location>
        <begin position="484"/>
        <end position="588"/>
    </location>
</feature>
<dbReference type="Pfam" id="PF02378">
    <property type="entry name" value="PTS_EIIC"/>
    <property type="match status" value="1"/>
</dbReference>
<dbReference type="PROSITE" id="PS00371">
    <property type="entry name" value="PTS_EIIA_TYPE_1_HIS"/>
    <property type="match status" value="1"/>
</dbReference>
<dbReference type="FunFam" id="3.30.1360.60:FF:000001">
    <property type="entry name" value="PTS system glucose-specific IIBC component PtsG"/>
    <property type="match status" value="1"/>
</dbReference>
<evidence type="ECO:0000256" key="5">
    <source>
        <dbReference type="ARBA" id="ARBA00022679"/>
    </source>
</evidence>
<evidence type="ECO:0000259" key="13">
    <source>
        <dbReference type="PROSITE" id="PS51093"/>
    </source>
</evidence>
<dbReference type="RefSeq" id="WP_134743976.1">
    <property type="nucleotide sequence ID" value="NZ_JBFNGE010000008.1"/>
</dbReference>
<gene>
    <name evidence="16" type="ORF">EQF91_06365</name>
</gene>
<keyword evidence="9 12" id="KW-1133">Transmembrane helix</keyword>
<dbReference type="AlphaFoldDB" id="A0A4V3IY64"/>
<dbReference type="PANTHER" id="PTHR30175">
    <property type="entry name" value="PHOSPHOTRANSFERASE SYSTEM TRANSPORT PROTEIN"/>
    <property type="match status" value="1"/>
</dbReference>
<name>A0A4V3IY64_9FIRM</name>
<dbReference type="PANTHER" id="PTHR30175:SF1">
    <property type="entry name" value="PTS SYSTEM ARBUTIN-, CELLOBIOSE-, AND SALICIN-SPECIFIC EIIBC COMPONENT-RELATED"/>
    <property type="match status" value="1"/>
</dbReference>
<dbReference type="PROSITE" id="PS51093">
    <property type="entry name" value="PTS_EIIA_TYPE_1"/>
    <property type="match status" value="1"/>
</dbReference>
<dbReference type="InterPro" id="IPR001996">
    <property type="entry name" value="PTS_IIB_1"/>
</dbReference>
<evidence type="ECO:0008006" key="18">
    <source>
        <dbReference type="Google" id="ProtNLM"/>
    </source>
</evidence>
<dbReference type="GO" id="GO:0009401">
    <property type="term" value="P:phosphoenolpyruvate-dependent sugar phosphotransferase system"/>
    <property type="evidence" value="ECO:0007669"/>
    <property type="project" value="UniProtKB-KW"/>
</dbReference>
<dbReference type="Gene3D" id="3.30.1360.60">
    <property type="entry name" value="Glucose permease domain IIB"/>
    <property type="match status" value="1"/>
</dbReference>
<accession>A0A4V3IY64</accession>
<organism evidence="16 17">
    <name type="scientific">Helcococcus ovis</name>
    <dbReference type="NCBI Taxonomy" id="72026"/>
    <lineage>
        <taxon>Bacteria</taxon>
        <taxon>Bacillati</taxon>
        <taxon>Bacillota</taxon>
        <taxon>Tissierellia</taxon>
        <taxon>Tissierellales</taxon>
        <taxon>Peptoniphilaceae</taxon>
        <taxon>Helcococcus</taxon>
    </lineage>
</organism>
<feature type="transmembrane region" description="Helical" evidence="12">
    <location>
        <begin position="422"/>
        <end position="445"/>
    </location>
</feature>
<dbReference type="GO" id="GO:0015771">
    <property type="term" value="P:trehalose transport"/>
    <property type="evidence" value="ECO:0007669"/>
    <property type="project" value="TreeGrafter"/>
</dbReference>
<dbReference type="GO" id="GO:0090589">
    <property type="term" value="F:protein-phosphocysteine-trehalose phosphotransferase system transporter activity"/>
    <property type="evidence" value="ECO:0007669"/>
    <property type="project" value="TreeGrafter"/>
</dbReference>
<dbReference type="EMBL" id="SCFR01000023">
    <property type="protein sequence ID" value="TFF65200.1"/>
    <property type="molecule type" value="Genomic_DNA"/>
</dbReference>